<keyword evidence="2 11" id="KW-0723">Serine/threonine-protein kinase</keyword>
<dbReference type="PANTHER" id="PTHR24363">
    <property type="entry name" value="SERINE/THREONINE PROTEIN KINASE"/>
    <property type="match status" value="1"/>
</dbReference>
<dbReference type="Gene3D" id="3.30.200.20">
    <property type="entry name" value="Phosphorylase Kinase, domain 1"/>
    <property type="match status" value="1"/>
</dbReference>
<organism evidence="11 12">
    <name type="scientific">Sphaerospermopsis reniformis</name>
    <dbReference type="NCBI Taxonomy" id="531300"/>
    <lineage>
        <taxon>Bacteria</taxon>
        <taxon>Bacillati</taxon>
        <taxon>Cyanobacteriota</taxon>
        <taxon>Cyanophyceae</taxon>
        <taxon>Nostocales</taxon>
        <taxon>Aphanizomenonaceae</taxon>
        <taxon>Sphaerospermopsis</taxon>
    </lineage>
</organism>
<dbReference type="GO" id="GO:0004674">
    <property type="term" value="F:protein serine/threonine kinase activity"/>
    <property type="evidence" value="ECO:0007669"/>
    <property type="project" value="UniProtKB-KW"/>
</dbReference>
<evidence type="ECO:0000256" key="6">
    <source>
        <dbReference type="ARBA" id="ARBA00022840"/>
    </source>
</evidence>
<dbReference type="EC" id="2.7.11.1" evidence="1"/>
<evidence type="ECO:0000256" key="1">
    <source>
        <dbReference type="ARBA" id="ARBA00012513"/>
    </source>
</evidence>
<keyword evidence="9" id="KW-1133">Transmembrane helix</keyword>
<comment type="catalytic activity">
    <reaction evidence="7">
        <text>L-threonyl-[protein] + ATP = O-phospho-L-threonyl-[protein] + ADP + H(+)</text>
        <dbReference type="Rhea" id="RHEA:46608"/>
        <dbReference type="Rhea" id="RHEA-COMP:11060"/>
        <dbReference type="Rhea" id="RHEA-COMP:11605"/>
        <dbReference type="ChEBI" id="CHEBI:15378"/>
        <dbReference type="ChEBI" id="CHEBI:30013"/>
        <dbReference type="ChEBI" id="CHEBI:30616"/>
        <dbReference type="ChEBI" id="CHEBI:61977"/>
        <dbReference type="ChEBI" id="CHEBI:456216"/>
        <dbReference type="EC" id="2.7.11.1"/>
    </reaction>
</comment>
<name>A0A480A351_9CYAN</name>
<evidence type="ECO:0000256" key="9">
    <source>
        <dbReference type="SAM" id="Phobius"/>
    </source>
</evidence>
<keyword evidence="9" id="KW-0812">Transmembrane</keyword>
<gene>
    <name evidence="11" type="ORF">SR1949_40310</name>
</gene>
<keyword evidence="5 11" id="KW-0418">Kinase</keyword>
<evidence type="ECO:0000256" key="7">
    <source>
        <dbReference type="ARBA" id="ARBA00047899"/>
    </source>
</evidence>
<dbReference type="PROSITE" id="PS50011">
    <property type="entry name" value="PROTEIN_KINASE_DOM"/>
    <property type="match status" value="1"/>
</dbReference>
<dbReference type="Proteomes" id="UP000300142">
    <property type="component" value="Unassembled WGS sequence"/>
</dbReference>
<dbReference type="PANTHER" id="PTHR24363:SF0">
    <property type="entry name" value="SERINE_THREONINE KINASE LIKE DOMAIN CONTAINING 1"/>
    <property type="match status" value="1"/>
</dbReference>
<feature type="domain" description="Protein kinase" evidence="10">
    <location>
        <begin position="16"/>
        <end position="290"/>
    </location>
</feature>
<keyword evidence="12" id="KW-1185">Reference proteome</keyword>
<protein>
    <recommendedName>
        <fullName evidence="1">non-specific serine/threonine protein kinase</fullName>
        <ecNumber evidence="1">2.7.11.1</ecNumber>
    </recommendedName>
</protein>
<evidence type="ECO:0000256" key="3">
    <source>
        <dbReference type="ARBA" id="ARBA00022679"/>
    </source>
</evidence>
<dbReference type="GO" id="GO:0005524">
    <property type="term" value="F:ATP binding"/>
    <property type="evidence" value="ECO:0007669"/>
    <property type="project" value="UniProtKB-KW"/>
</dbReference>
<dbReference type="EMBL" id="BJCE01000187">
    <property type="protein sequence ID" value="GCL38912.1"/>
    <property type="molecule type" value="Genomic_DNA"/>
</dbReference>
<evidence type="ECO:0000256" key="2">
    <source>
        <dbReference type="ARBA" id="ARBA00022527"/>
    </source>
</evidence>
<dbReference type="AlphaFoldDB" id="A0A480A351"/>
<comment type="caution">
    <text evidence="11">The sequence shown here is derived from an EMBL/GenBank/DDBJ whole genome shotgun (WGS) entry which is preliminary data.</text>
</comment>
<keyword evidence="4" id="KW-0547">Nucleotide-binding</keyword>
<evidence type="ECO:0000313" key="12">
    <source>
        <dbReference type="Proteomes" id="UP000300142"/>
    </source>
</evidence>
<dbReference type="SUPFAM" id="SSF56112">
    <property type="entry name" value="Protein kinase-like (PK-like)"/>
    <property type="match status" value="1"/>
</dbReference>
<evidence type="ECO:0000256" key="8">
    <source>
        <dbReference type="ARBA" id="ARBA00048679"/>
    </source>
</evidence>
<dbReference type="SMART" id="SM00220">
    <property type="entry name" value="S_TKc"/>
    <property type="match status" value="1"/>
</dbReference>
<keyword evidence="9" id="KW-0472">Membrane</keyword>
<evidence type="ECO:0000256" key="4">
    <source>
        <dbReference type="ARBA" id="ARBA00022741"/>
    </source>
</evidence>
<evidence type="ECO:0000259" key="10">
    <source>
        <dbReference type="PROSITE" id="PS50011"/>
    </source>
</evidence>
<dbReference type="RefSeq" id="WP_137668656.1">
    <property type="nucleotide sequence ID" value="NZ_BJCE01000187.1"/>
</dbReference>
<reference evidence="12" key="1">
    <citation type="submission" date="2019-02" db="EMBL/GenBank/DDBJ databases">
        <title>Draft genome sequence of Sphaerospermopsis reniformis NIES-1949.</title>
        <authorList>
            <person name="Yamaguchi H."/>
            <person name="Suzuki S."/>
            <person name="Kawachi M."/>
        </authorList>
    </citation>
    <scope>NUCLEOTIDE SEQUENCE [LARGE SCALE GENOMIC DNA]</scope>
    <source>
        <strain evidence="12">NIES-1949</strain>
    </source>
</reference>
<comment type="catalytic activity">
    <reaction evidence="8">
        <text>L-seryl-[protein] + ATP = O-phospho-L-seryl-[protein] + ADP + H(+)</text>
        <dbReference type="Rhea" id="RHEA:17989"/>
        <dbReference type="Rhea" id="RHEA-COMP:9863"/>
        <dbReference type="Rhea" id="RHEA-COMP:11604"/>
        <dbReference type="ChEBI" id="CHEBI:15378"/>
        <dbReference type="ChEBI" id="CHEBI:29999"/>
        <dbReference type="ChEBI" id="CHEBI:30616"/>
        <dbReference type="ChEBI" id="CHEBI:83421"/>
        <dbReference type="ChEBI" id="CHEBI:456216"/>
        <dbReference type="EC" id="2.7.11.1"/>
    </reaction>
</comment>
<keyword evidence="3" id="KW-0808">Transferase</keyword>
<proteinExistence type="predicted"/>
<dbReference type="Pfam" id="PF00069">
    <property type="entry name" value="Pkinase"/>
    <property type="match status" value="1"/>
</dbReference>
<dbReference type="InterPro" id="IPR011009">
    <property type="entry name" value="Kinase-like_dom_sf"/>
</dbReference>
<dbReference type="Gene3D" id="1.10.510.10">
    <property type="entry name" value="Transferase(Phosphotransferase) domain 1"/>
    <property type="match status" value="1"/>
</dbReference>
<evidence type="ECO:0000313" key="11">
    <source>
        <dbReference type="EMBL" id="GCL38912.1"/>
    </source>
</evidence>
<sequence>MNNILPIGAILRERYQILEILSTKTGFGITYKVRDRNHPNQRILVIKQLKKPTAEKLKIEHLPIAEQQEKINHVWDKYLRLFRRETQALANLGETYNQIPTMHEQFTELGEEFYAQEYIEGHPLTAEIKQGNKLTEDKVKSLLIEILEVFEYIQEITNNKSYAVIHRDIKPENIIRRSEDHKLVIIDFGLVKEITVPGTKIGSILGGTQGYIAPEIVLGLVSFASDIYSIGMIGIFAITGEDPYFIPTLATNWQTKANVSAEFADFLNKMICQDYKKRFKNAQEALTALTRTKTPPPNPSKPPIPWKLIKLIILGISGMILIRSVVIAVIYILPKPNEQLIANGTEKIGQLISSDQKELVSGKHFDVYRFKSERRQYLTVEIVSKDFRPIFTISKLENKSFMKVEDVTTQDNNFTASIMVEKGEYELKIKSENEGLGDYVIKAWVTDIN</sequence>
<dbReference type="CDD" id="cd14014">
    <property type="entry name" value="STKc_PknB_like"/>
    <property type="match status" value="1"/>
</dbReference>
<accession>A0A480A351</accession>
<evidence type="ECO:0000256" key="5">
    <source>
        <dbReference type="ARBA" id="ARBA00022777"/>
    </source>
</evidence>
<feature type="transmembrane region" description="Helical" evidence="9">
    <location>
        <begin position="311"/>
        <end position="333"/>
    </location>
</feature>
<keyword evidence="6" id="KW-0067">ATP-binding</keyword>
<dbReference type="InterPro" id="IPR000719">
    <property type="entry name" value="Prot_kinase_dom"/>
</dbReference>